<feature type="domain" description="GYF" evidence="2">
    <location>
        <begin position="10"/>
        <end position="58"/>
    </location>
</feature>
<evidence type="ECO:0000313" key="5">
    <source>
        <dbReference type="WBParaSite" id="EVEC_0000257201-mRNA-1"/>
    </source>
</evidence>
<dbReference type="InterPro" id="IPR003169">
    <property type="entry name" value="GYF"/>
</dbReference>
<reference evidence="3 4" key="2">
    <citation type="submission" date="2018-10" db="EMBL/GenBank/DDBJ databases">
        <authorList>
            <consortium name="Pathogen Informatics"/>
        </authorList>
    </citation>
    <scope>NUCLEOTIDE SEQUENCE [LARGE SCALE GENOMIC DNA]</scope>
</reference>
<dbReference type="InterPro" id="IPR035445">
    <property type="entry name" value="GYF-like_dom_sf"/>
</dbReference>
<evidence type="ECO:0000259" key="2">
    <source>
        <dbReference type="PROSITE" id="PS50829"/>
    </source>
</evidence>
<dbReference type="OrthoDB" id="48509at2759"/>
<evidence type="ECO:0000256" key="1">
    <source>
        <dbReference type="SAM" id="MobiDB-lite"/>
    </source>
</evidence>
<dbReference type="SMART" id="SM00444">
    <property type="entry name" value="GYF"/>
    <property type="match status" value="1"/>
</dbReference>
<name>A0A0N4UYC3_ENTVE</name>
<keyword evidence="4" id="KW-1185">Reference proteome</keyword>
<dbReference type="SUPFAM" id="SSF55277">
    <property type="entry name" value="GYF domain"/>
    <property type="match status" value="1"/>
</dbReference>
<evidence type="ECO:0000313" key="3">
    <source>
        <dbReference type="EMBL" id="VDD87137.1"/>
    </source>
</evidence>
<gene>
    <name evidence="3" type="ORF">EVEC_LOCUS2280</name>
</gene>
<dbReference type="PROSITE" id="PS50829">
    <property type="entry name" value="GYF"/>
    <property type="match status" value="1"/>
</dbReference>
<protein>
    <submittedName>
        <fullName evidence="5">GYF domain-containing protein</fullName>
    </submittedName>
</protein>
<dbReference type="Pfam" id="PF02213">
    <property type="entry name" value="GYF"/>
    <property type="match status" value="1"/>
</dbReference>
<dbReference type="AlphaFoldDB" id="A0A0N4UYC3"/>
<dbReference type="STRING" id="51028.A0A0N4UYC3"/>
<sequence>MDPVPANLNIPKWYYEGDDHQVYGPYSSVEMLNWRKSGYFSDSMLMRTESEDRFHTLAEWTHCANGQSPFLCLVNSFEQLINFNMGMHLSHMILTPARAPSSTGSFVVVPPPNGCPPAVSINGFSPARGFVAYPPNLMIPHPPGSSLPVSQPLSQPPSEPVDDLPSTTSNTPDDCEGGWNSGSYIPGANPLCLCWKNLGTEDAPWSIKKDAETTPANEDKVTVSTQTEPLKVSSDTAARLLSEIFGTLVQIAEPE</sequence>
<proteinExistence type="predicted"/>
<accession>A0A0N4UYC3</accession>
<reference evidence="5" key="1">
    <citation type="submission" date="2017-02" db="UniProtKB">
        <authorList>
            <consortium name="WormBaseParasite"/>
        </authorList>
    </citation>
    <scope>IDENTIFICATION</scope>
</reference>
<dbReference type="WBParaSite" id="EVEC_0000257201-mRNA-1">
    <property type="protein sequence ID" value="EVEC_0000257201-mRNA-1"/>
    <property type="gene ID" value="EVEC_0000257201"/>
</dbReference>
<dbReference type="Gene3D" id="3.30.1490.40">
    <property type="match status" value="1"/>
</dbReference>
<dbReference type="EMBL" id="UXUI01007350">
    <property type="protein sequence ID" value="VDD87137.1"/>
    <property type="molecule type" value="Genomic_DNA"/>
</dbReference>
<feature type="region of interest" description="Disordered" evidence="1">
    <location>
        <begin position="142"/>
        <end position="175"/>
    </location>
</feature>
<evidence type="ECO:0000313" key="4">
    <source>
        <dbReference type="Proteomes" id="UP000274131"/>
    </source>
</evidence>
<organism evidence="5">
    <name type="scientific">Enterobius vermicularis</name>
    <name type="common">Human pinworm</name>
    <dbReference type="NCBI Taxonomy" id="51028"/>
    <lineage>
        <taxon>Eukaryota</taxon>
        <taxon>Metazoa</taxon>
        <taxon>Ecdysozoa</taxon>
        <taxon>Nematoda</taxon>
        <taxon>Chromadorea</taxon>
        <taxon>Rhabditida</taxon>
        <taxon>Spirurina</taxon>
        <taxon>Oxyuridomorpha</taxon>
        <taxon>Oxyuroidea</taxon>
        <taxon>Oxyuridae</taxon>
        <taxon>Enterobius</taxon>
    </lineage>
</organism>
<dbReference type="Proteomes" id="UP000274131">
    <property type="component" value="Unassembled WGS sequence"/>
</dbReference>